<comment type="catalytic activity">
    <reaction evidence="12">
        <text>CoA + H2O = (R)-4'-phosphopantetheine + adenosine 3',5'-bisphosphate + 2 H(+)</text>
        <dbReference type="Rhea" id="RHEA:64988"/>
        <dbReference type="ChEBI" id="CHEBI:15377"/>
        <dbReference type="ChEBI" id="CHEBI:15378"/>
        <dbReference type="ChEBI" id="CHEBI:57287"/>
        <dbReference type="ChEBI" id="CHEBI:58343"/>
        <dbReference type="ChEBI" id="CHEBI:61723"/>
        <dbReference type="EC" id="3.6.1.77"/>
    </reaction>
    <physiologicalReaction direction="left-to-right" evidence="12">
        <dbReference type="Rhea" id="RHEA:64989"/>
    </physiologicalReaction>
</comment>
<comment type="catalytic activity">
    <reaction evidence="15">
        <text>malonyl-CoA + H2O = malonyl-4'-phosphopantetheine + adenosine 3',5'-bisphosphate + 2 H(+)</text>
        <dbReference type="Rhea" id="RHEA:67468"/>
        <dbReference type="ChEBI" id="CHEBI:15377"/>
        <dbReference type="ChEBI" id="CHEBI:15378"/>
        <dbReference type="ChEBI" id="CHEBI:57384"/>
        <dbReference type="ChEBI" id="CHEBI:58343"/>
        <dbReference type="ChEBI" id="CHEBI:172363"/>
    </reaction>
    <physiologicalReaction direction="left-to-right" evidence="15">
        <dbReference type="Rhea" id="RHEA:67469"/>
    </physiologicalReaction>
</comment>
<evidence type="ECO:0000313" key="32">
    <source>
        <dbReference type="EMBL" id="KAG5200275.1"/>
    </source>
</evidence>
<comment type="catalytic activity">
    <reaction evidence="26">
        <text>acetyl-CoA + H2O = S-acetyl-4'-phosphopantetheine + adenosine 3',5'-bisphosphate + 2 H(+)</text>
        <dbReference type="Rhea" id="RHEA:64992"/>
        <dbReference type="ChEBI" id="CHEBI:15377"/>
        <dbReference type="ChEBI" id="CHEBI:15378"/>
        <dbReference type="ChEBI" id="CHEBI:57288"/>
        <dbReference type="ChEBI" id="CHEBI:58343"/>
        <dbReference type="ChEBI" id="CHEBI:156266"/>
    </reaction>
    <physiologicalReaction direction="left-to-right" evidence="26">
        <dbReference type="Rhea" id="RHEA:64993"/>
    </physiologicalReaction>
</comment>
<dbReference type="GO" id="GO:0030145">
    <property type="term" value="F:manganese ion binding"/>
    <property type="evidence" value="ECO:0007669"/>
    <property type="project" value="InterPro"/>
</dbReference>
<evidence type="ECO:0000256" key="18">
    <source>
        <dbReference type="ARBA" id="ARBA00047666"/>
    </source>
</evidence>
<comment type="cofactor">
    <cofactor evidence="1">
        <name>Mn(2+)</name>
        <dbReference type="ChEBI" id="CHEBI:29035"/>
    </cofactor>
</comment>
<comment type="catalytic activity">
    <reaction evidence="16">
        <text>tetradecanoyl-CoA + H2O = tetradecanoyl-4'-phosphopantetheine + adenosine 3',5'-bisphosphate + 2 H(+)</text>
        <dbReference type="Rhea" id="RHEA:50028"/>
        <dbReference type="ChEBI" id="CHEBI:15377"/>
        <dbReference type="ChEBI" id="CHEBI:15378"/>
        <dbReference type="ChEBI" id="CHEBI:57385"/>
        <dbReference type="ChEBI" id="CHEBI:58343"/>
        <dbReference type="ChEBI" id="CHEBI:132017"/>
    </reaction>
    <physiologicalReaction direction="left-to-right" evidence="16">
        <dbReference type="Rhea" id="RHEA:50029"/>
    </physiologicalReaction>
</comment>
<reference evidence="32 33" key="1">
    <citation type="submission" date="2020-12" db="EMBL/GenBank/DDBJ databases">
        <title>De novo assembly of Tibetan sheep genome.</title>
        <authorList>
            <person name="Li X."/>
        </authorList>
    </citation>
    <scope>NUCLEOTIDE SEQUENCE [LARGE SCALE GENOMIC DNA]</scope>
    <source>
        <tissue evidence="32">Heart</tissue>
    </source>
</reference>
<name>A0A836CWL4_SHEEP</name>
<evidence type="ECO:0000256" key="27">
    <source>
        <dbReference type="ARBA" id="ARBA00059426"/>
    </source>
</evidence>
<dbReference type="Proteomes" id="UP000664991">
    <property type="component" value="Chromosome 14"/>
</dbReference>
<dbReference type="EMBL" id="JAEMGP010000014">
    <property type="protein sequence ID" value="KAG5200275.1"/>
    <property type="molecule type" value="Genomic_DNA"/>
</dbReference>
<dbReference type="GO" id="GO:0005782">
    <property type="term" value="C:peroxisomal matrix"/>
    <property type="evidence" value="ECO:0007669"/>
    <property type="project" value="UniProtKB-ARBA"/>
</dbReference>
<comment type="cofactor">
    <cofactor evidence="2">
        <name>Mg(2+)</name>
        <dbReference type="ChEBI" id="CHEBI:18420"/>
    </cofactor>
</comment>
<sequence length="329" mass="37528">MRKSSQANRLTLPDIPETDDLCISVQSSPTKLNFLLIRILLKLQRPEKHCCSNWRFTSPHQQKQSGRYTKRGCRPECSPQEQSTDGMLSAEAERVDQRRHHARNSLIDDAKARLKKHDSGTKYSHCSSNKFSILLPLLAKDGKLYLLFTLRSEKLRRSPGEVCFPGGKCEPTDADDVATALREAQEEVGLCPHQVEVVCCLMPLPFDKDMWITPVVGFIDSDFEARPNPDEVKNVFLVPLEYFLRPRVYHQSYLTRRGRRVIVHCFEYTDPEHGVTYCIRGLTARCAVFIALVVLGEKPSFEVDFNLSDLIPPSEESFLKPQKHALSKL</sequence>
<evidence type="ECO:0000256" key="22">
    <source>
        <dbReference type="ARBA" id="ARBA00048961"/>
    </source>
</evidence>
<dbReference type="InterPro" id="IPR015797">
    <property type="entry name" value="NUDIX_hydrolase-like_dom_sf"/>
</dbReference>
<dbReference type="FunFam" id="3.90.79.10:FF:000049">
    <property type="entry name" value="Peroxisomal coenzyme A diphosphatase NUDT7"/>
    <property type="match status" value="1"/>
</dbReference>
<organism evidence="32 33">
    <name type="scientific">Ovis aries</name>
    <name type="common">Sheep</name>
    <dbReference type="NCBI Taxonomy" id="9940"/>
    <lineage>
        <taxon>Eukaryota</taxon>
        <taxon>Metazoa</taxon>
        <taxon>Chordata</taxon>
        <taxon>Craniata</taxon>
        <taxon>Vertebrata</taxon>
        <taxon>Euteleostomi</taxon>
        <taxon>Mammalia</taxon>
        <taxon>Eutheria</taxon>
        <taxon>Laurasiatheria</taxon>
        <taxon>Artiodactyla</taxon>
        <taxon>Ruminantia</taxon>
        <taxon>Pecora</taxon>
        <taxon>Bovidae</taxon>
        <taxon>Caprinae</taxon>
        <taxon>Ovis</taxon>
    </lineage>
</organism>
<comment type="similarity">
    <text evidence="4">Belongs to the Nudix hydrolase family. PCD1 subfamily.</text>
</comment>
<keyword evidence="9" id="KW-0694">RNA-binding</keyword>
<evidence type="ECO:0000256" key="1">
    <source>
        <dbReference type="ARBA" id="ARBA00001936"/>
    </source>
</evidence>
<keyword evidence="11" id="KW-0464">Manganese</keyword>
<gene>
    <name evidence="32" type="ORF">JEQ12_004809</name>
</gene>
<dbReference type="Pfam" id="PF00293">
    <property type="entry name" value="NUDIX"/>
    <property type="match status" value="1"/>
</dbReference>
<evidence type="ECO:0000256" key="2">
    <source>
        <dbReference type="ARBA" id="ARBA00001946"/>
    </source>
</evidence>
<evidence type="ECO:0000256" key="29">
    <source>
        <dbReference type="ARBA" id="ARBA00079598"/>
    </source>
</evidence>
<evidence type="ECO:0000256" key="28">
    <source>
        <dbReference type="ARBA" id="ARBA00072984"/>
    </source>
</evidence>
<dbReference type="GO" id="GO:0009132">
    <property type="term" value="P:nucleoside diphosphate metabolic process"/>
    <property type="evidence" value="ECO:0007669"/>
    <property type="project" value="InterPro"/>
</dbReference>
<dbReference type="InterPro" id="IPR000086">
    <property type="entry name" value="NUDIX_hydrolase_dom"/>
</dbReference>
<evidence type="ECO:0000256" key="23">
    <source>
        <dbReference type="ARBA" id="ARBA00049284"/>
    </source>
</evidence>
<evidence type="ECO:0000256" key="6">
    <source>
        <dbReference type="ARBA" id="ARBA00022723"/>
    </source>
</evidence>
<comment type="function">
    <text evidence="27">Fatty acyl-coenzyme A (CoA) diphosphatase that hydrolyzes fatty acyl-CoA to yield acyl-4'-phosphopantetheine and adenosine 3',5'-bisphosphate. Cleaves CoA, CoA esters and oxidized CoA with similar efficiencies. Preferentially hydrolyzes medium-chain acyl-CoAs and bile acid-CoAs. Has no activity toward NDP-sugars, CDP-alcohols, (deoxy)nucleoside 5'-triphosphates, nucleoside 5'-di or monophosphates, diadenosine polyphosphates, NAD, NADH, NADP, NADPH or thymidine-5'-monophospho-p-nitrophenyl ester. May be required to eliminate oxidized CoA from peroxisomes, or regulate CoA and acyl-CoA levels in this organelle in response to metabolic demand. Does not play a role in U8 snoRNA decapping activity. Binds U8 snoRNA. Exhibits decapping activity towards dpCoA-capped RNAs in vitro.</text>
</comment>
<comment type="catalytic activity">
    <reaction evidence="22">
        <text>choloyl-CoA + H2O = S-choloyl-4'-phosphopantetheine + adenosine 3',5'-bisphosphate + 2 H(+)</text>
        <dbReference type="Rhea" id="RHEA:50036"/>
        <dbReference type="ChEBI" id="CHEBI:15377"/>
        <dbReference type="ChEBI" id="CHEBI:15378"/>
        <dbReference type="ChEBI" id="CHEBI:57373"/>
        <dbReference type="ChEBI" id="CHEBI:58343"/>
        <dbReference type="ChEBI" id="CHEBI:132020"/>
    </reaction>
    <physiologicalReaction direction="left-to-right" evidence="22">
        <dbReference type="Rhea" id="RHEA:50037"/>
    </physiologicalReaction>
</comment>
<evidence type="ECO:0000256" key="30">
    <source>
        <dbReference type="SAM" id="MobiDB-lite"/>
    </source>
</evidence>
<evidence type="ECO:0000256" key="8">
    <source>
        <dbReference type="ARBA" id="ARBA00022842"/>
    </source>
</evidence>
<evidence type="ECO:0000256" key="9">
    <source>
        <dbReference type="ARBA" id="ARBA00022884"/>
    </source>
</evidence>
<keyword evidence="10" id="KW-0576">Peroxisome</keyword>
<evidence type="ECO:0000256" key="12">
    <source>
        <dbReference type="ARBA" id="ARBA00044908"/>
    </source>
</evidence>
<evidence type="ECO:0000256" key="25">
    <source>
        <dbReference type="ARBA" id="ARBA00051749"/>
    </source>
</evidence>
<feature type="domain" description="Nudix hydrolase" evidence="31">
    <location>
        <begin position="128"/>
        <end position="260"/>
    </location>
</feature>
<evidence type="ECO:0000256" key="24">
    <source>
        <dbReference type="ARBA" id="ARBA00050371"/>
    </source>
</evidence>
<dbReference type="PANTHER" id="PTHR12992">
    <property type="entry name" value="NUDIX HYDROLASE"/>
    <property type="match status" value="1"/>
</dbReference>
<dbReference type="InterPro" id="IPR045121">
    <property type="entry name" value="CoAse"/>
</dbReference>
<dbReference type="PROSITE" id="PS01293">
    <property type="entry name" value="NUDIX_COA"/>
    <property type="match status" value="1"/>
</dbReference>
<comment type="catalytic activity">
    <reaction evidence="18">
        <text>propanoyl-CoA + H2O = propanoyl-4'-phosphopantetheine + adenosine 3',5'-bisphosphate + 2 H(+)</text>
        <dbReference type="Rhea" id="RHEA:67464"/>
        <dbReference type="ChEBI" id="CHEBI:15377"/>
        <dbReference type="ChEBI" id="CHEBI:15378"/>
        <dbReference type="ChEBI" id="CHEBI:57392"/>
        <dbReference type="ChEBI" id="CHEBI:58343"/>
        <dbReference type="ChEBI" id="CHEBI:172362"/>
    </reaction>
    <physiologicalReaction direction="left-to-right" evidence="18">
        <dbReference type="Rhea" id="RHEA:67465"/>
    </physiologicalReaction>
</comment>
<evidence type="ECO:0000259" key="31">
    <source>
        <dbReference type="PROSITE" id="PS51462"/>
    </source>
</evidence>
<comment type="subcellular location">
    <subcellularLocation>
        <location evidence="3">Peroxisome</location>
    </subcellularLocation>
</comment>
<evidence type="ECO:0000256" key="3">
    <source>
        <dbReference type="ARBA" id="ARBA00004275"/>
    </source>
</evidence>
<comment type="catalytic activity">
    <reaction evidence="14">
        <text>octanoyl-CoA + H2O = S-octanoyl-4'-phosphopantetheine + adenosine 3',5'-bisphosphate + 2 H(+)</text>
        <dbReference type="Rhea" id="RHEA:50016"/>
        <dbReference type="ChEBI" id="CHEBI:15377"/>
        <dbReference type="ChEBI" id="CHEBI:15378"/>
        <dbReference type="ChEBI" id="CHEBI:57386"/>
        <dbReference type="ChEBI" id="CHEBI:58343"/>
        <dbReference type="ChEBI" id="CHEBI:132013"/>
    </reaction>
    <physiologicalReaction direction="left-to-right" evidence="14">
        <dbReference type="Rhea" id="RHEA:50017"/>
    </physiologicalReaction>
</comment>
<proteinExistence type="inferred from homology"/>
<comment type="caution">
    <text evidence="32">The sequence shown here is derived from an EMBL/GenBank/DDBJ whole genome shotgun (WGS) entry which is preliminary data.</text>
</comment>
<evidence type="ECO:0000256" key="26">
    <source>
        <dbReference type="ARBA" id="ARBA00051856"/>
    </source>
</evidence>
<evidence type="ECO:0000256" key="13">
    <source>
        <dbReference type="ARBA" id="ARBA00044967"/>
    </source>
</evidence>
<dbReference type="InterPro" id="IPR000059">
    <property type="entry name" value="NUDIX_hydrolase_NudL_CS"/>
</dbReference>
<evidence type="ECO:0000256" key="14">
    <source>
        <dbReference type="ARBA" id="ARBA00047289"/>
    </source>
</evidence>
<comment type="catalytic activity">
    <reaction evidence="19">
        <text>dodecanoyl-CoA + H2O = S-dodecanoyl-4'-phosphopantetheine + adenosine 3',5'-bisphosphate + 2 H(+)</text>
        <dbReference type="Rhea" id="RHEA:50024"/>
        <dbReference type="ChEBI" id="CHEBI:15377"/>
        <dbReference type="ChEBI" id="CHEBI:15378"/>
        <dbReference type="ChEBI" id="CHEBI:57375"/>
        <dbReference type="ChEBI" id="CHEBI:58343"/>
        <dbReference type="ChEBI" id="CHEBI:132015"/>
    </reaction>
    <physiologicalReaction direction="left-to-right" evidence="19">
        <dbReference type="Rhea" id="RHEA:50025"/>
    </physiologicalReaction>
</comment>
<evidence type="ECO:0000256" key="20">
    <source>
        <dbReference type="ARBA" id="ARBA00048624"/>
    </source>
</evidence>
<evidence type="ECO:0000256" key="17">
    <source>
        <dbReference type="ARBA" id="ARBA00047466"/>
    </source>
</evidence>
<evidence type="ECO:0000313" key="33">
    <source>
        <dbReference type="Proteomes" id="UP000664991"/>
    </source>
</evidence>
<evidence type="ECO:0000256" key="16">
    <source>
        <dbReference type="ARBA" id="ARBA00047403"/>
    </source>
</evidence>
<dbReference type="GO" id="GO:0003723">
    <property type="term" value="F:RNA binding"/>
    <property type="evidence" value="ECO:0007669"/>
    <property type="project" value="UniProtKB-KW"/>
</dbReference>
<dbReference type="Gene3D" id="3.90.79.10">
    <property type="entry name" value="Nucleoside Triphosphate Pyrophosphohydrolase"/>
    <property type="match status" value="1"/>
</dbReference>
<comment type="subunit">
    <text evidence="5">Monomer.</text>
</comment>
<dbReference type="PANTHER" id="PTHR12992:SF24">
    <property type="entry name" value="PEROXISOMAL COENZYME A DIPHOSPHATASE NUDT7"/>
    <property type="match status" value="1"/>
</dbReference>
<comment type="catalytic activity">
    <reaction evidence="20">
        <text>succinyl-CoA + H2O = succinyl-4'-phosphopantetheine + adenosine 3',5'-bisphosphate + 2 H(+)</text>
        <dbReference type="Rhea" id="RHEA:67472"/>
        <dbReference type="ChEBI" id="CHEBI:15377"/>
        <dbReference type="ChEBI" id="CHEBI:15378"/>
        <dbReference type="ChEBI" id="CHEBI:57292"/>
        <dbReference type="ChEBI" id="CHEBI:58343"/>
        <dbReference type="ChEBI" id="CHEBI:172364"/>
    </reaction>
    <physiologicalReaction direction="left-to-right" evidence="20">
        <dbReference type="Rhea" id="RHEA:67473"/>
    </physiologicalReaction>
</comment>
<keyword evidence="6" id="KW-0479">Metal-binding</keyword>
<accession>A0A836CWL4</accession>
<keyword evidence="8" id="KW-0460">Magnesium</keyword>
<dbReference type="SUPFAM" id="SSF55811">
    <property type="entry name" value="Nudix"/>
    <property type="match status" value="1"/>
</dbReference>
<comment type="catalytic activity">
    <reaction evidence="17">
        <text>hexanoyl-CoA + H2O = hexanoyl-4'-phosphopantetheine + adenosine 3',5'-bisphosphate + 2 H(+)</text>
        <dbReference type="Rhea" id="RHEA:49980"/>
        <dbReference type="ChEBI" id="CHEBI:15377"/>
        <dbReference type="ChEBI" id="CHEBI:15378"/>
        <dbReference type="ChEBI" id="CHEBI:58343"/>
        <dbReference type="ChEBI" id="CHEBI:62620"/>
        <dbReference type="ChEBI" id="CHEBI:132012"/>
    </reaction>
    <physiologicalReaction direction="left-to-right" evidence="17">
        <dbReference type="Rhea" id="RHEA:49981"/>
    </physiologicalReaction>
</comment>
<evidence type="ECO:0000256" key="19">
    <source>
        <dbReference type="ARBA" id="ARBA00047757"/>
    </source>
</evidence>
<dbReference type="GO" id="GO:0015938">
    <property type="term" value="P:coenzyme A catabolic process"/>
    <property type="evidence" value="ECO:0007669"/>
    <property type="project" value="TreeGrafter"/>
</dbReference>
<dbReference type="GO" id="GO:0010945">
    <property type="term" value="F:coenzyme A diphosphatase activity"/>
    <property type="evidence" value="ECO:0007669"/>
    <property type="project" value="UniProtKB-EC"/>
</dbReference>
<comment type="catalytic activity">
    <reaction evidence="23">
        <text>butanoyl-CoA + H2O = S-butanoyl-4'-phosphopantetheine + adenosine 3',5'-bisphosphate + 2 H(+)</text>
        <dbReference type="Rhea" id="RHEA:49976"/>
        <dbReference type="ChEBI" id="CHEBI:15377"/>
        <dbReference type="ChEBI" id="CHEBI:15378"/>
        <dbReference type="ChEBI" id="CHEBI:57371"/>
        <dbReference type="ChEBI" id="CHEBI:58343"/>
        <dbReference type="ChEBI" id="CHEBI:132011"/>
    </reaction>
    <physiologicalReaction direction="left-to-right" evidence="23">
        <dbReference type="Rhea" id="RHEA:49977"/>
    </physiologicalReaction>
</comment>
<evidence type="ECO:0000256" key="5">
    <source>
        <dbReference type="ARBA" id="ARBA00011245"/>
    </source>
</evidence>
<feature type="region of interest" description="Disordered" evidence="30">
    <location>
        <begin position="62"/>
        <end position="87"/>
    </location>
</feature>
<evidence type="ECO:0000256" key="15">
    <source>
        <dbReference type="ARBA" id="ARBA00047369"/>
    </source>
</evidence>
<keyword evidence="7" id="KW-0378">Hydrolase</keyword>
<dbReference type="EC" id="3.6.1.77" evidence="13"/>
<evidence type="ECO:0000256" key="7">
    <source>
        <dbReference type="ARBA" id="ARBA00022801"/>
    </source>
</evidence>
<dbReference type="CDD" id="cd03426">
    <property type="entry name" value="NUDIX_CoAse_Nudt7"/>
    <property type="match status" value="1"/>
</dbReference>
<dbReference type="GO" id="GO:0000287">
    <property type="term" value="F:magnesium ion binding"/>
    <property type="evidence" value="ECO:0007669"/>
    <property type="project" value="InterPro"/>
</dbReference>
<evidence type="ECO:0000256" key="11">
    <source>
        <dbReference type="ARBA" id="ARBA00023211"/>
    </source>
</evidence>
<protein>
    <recommendedName>
        <fullName evidence="28">Peroxisomal coenzyme A diphosphatase NUDT7</fullName>
        <ecNumber evidence="13">3.6.1.77</ecNumber>
    </recommendedName>
    <alternativeName>
        <fullName evidence="29">Nucleoside diphosphate-linked moiety X motif 7</fullName>
    </alternativeName>
</protein>
<comment type="catalytic activity">
    <reaction evidence="24">
        <text>decanoyl-CoA + H2O = decanoyl-4'-phosphopantetheine + adenosine 3',5'-bisphosphate + 2 H(+)</text>
        <dbReference type="Rhea" id="RHEA:50020"/>
        <dbReference type="ChEBI" id="CHEBI:15377"/>
        <dbReference type="ChEBI" id="CHEBI:15378"/>
        <dbReference type="ChEBI" id="CHEBI:58343"/>
        <dbReference type="ChEBI" id="CHEBI:61430"/>
        <dbReference type="ChEBI" id="CHEBI:132014"/>
    </reaction>
    <physiologicalReaction direction="left-to-right" evidence="24">
        <dbReference type="Rhea" id="RHEA:50021"/>
    </physiologicalReaction>
</comment>
<evidence type="ECO:0000256" key="10">
    <source>
        <dbReference type="ARBA" id="ARBA00023140"/>
    </source>
</evidence>
<dbReference type="PROSITE" id="PS51462">
    <property type="entry name" value="NUDIX"/>
    <property type="match status" value="1"/>
</dbReference>
<evidence type="ECO:0000256" key="21">
    <source>
        <dbReference type="ARBA" id="ARBA00048667"/>
    </source>
</evidence>
<evidence type="ECO:0000256" key="4">
    <source>
        <dbReference type="ARBA" id="ARBA00006506"/>
    </source>
</evidence>
<comment type="catalytic activity">
    <reaction evidence="25">
        <text>3alpha,7alpha,12alpha-trihydroxy-5beta-cholestan-26-oyl-CoA + H2O = 3alpha,7alpha,12alpha-trihydroxy-5beta-cholestan-26-oyl-4'-phosphopantetheine + adenosine 3',5'-bisphosphate + 2 H(+)</text>
        <dbReference type="Rhea" id="RHEA:50040"/>
        <dbReference type="ChEBI" id="CHEBI:15377"/>
        <dbReference type="ChEBI" id="CHEBI:15378"/>
        <dbReference type="ChEBI" id="CHEBI:58343"/>
        <dbReference type="ChEBI" id="CHEBI:63001"/>
        <dbReference type="ChEBI" id="CHEBI:132021"/>
    </reaction>
    <physiologicalReaction direction="left-to-right" evidence="25">
        <dbReference type="Rhea" id="RHEA:50041"/>
    </physiologicalReaction>
</comment>
<comment type="catalytic activity">
    <reaction evidence="21">
        <text>a 5'-end CoA-ribonucleoside in mRNA + H2O = a 5'-end phospho-adenosine-phospho-ribonucleoside in mRNA + (R)-4'-phosphopantetheine + 2 H(+)</text>
        <dbReference type="Rhea" id="RHEA:67592"/>
        <dbReference type="Rhea" id="RHEA-COMP:15719"/>
        <dbReference type="Rhea" id="RHEA-COMP:17276"/>
        <dbReference type="ChEBI" id="CHEBI:15377"/>
        <dbReference type="ChEBI" id="CHEBI:15378"/>
        <dbReference type="ChEBI" id="CHEBI:61723"/>
        <dbReference type="ChEBI" id="CHEBI:144051"/>
        <dbReference type="ChEBI" id="CHEBI:172371"/>
    </reaction>
    <physiologicalReaction direction="left-to-right" evidence="21">
        <dbReference type="Rhea" id="RHEA:67593"/>
    </physiologicalReaction>
</comment>
<dbReference type="AlphaFoldDB" id="A0A836CWL4"/>